<feature type="chain" id="PRO_5046473995" evidence="1">
    <location>
        <begin position="19"/>
        <end position="161"/>
    </location>
</feature>
<dbReference type="RefSeq" id="WP_341695203.1">
    <property type="nucleotide sequence ID" value="NZ_JBBYHR010000001.1"/>
</dbReference>
<accession>A0ABU9HS19</accession>
<keyword evidence="2" id="KW-0413">Isomerase</keyword>
<sequence length="161" mass="18263">MKSLYIIVTLLFMTITSAQDTYTTIYLIRHAEKADTTADTHLSEAGKERATRWIEYLVANRIDAIYATPYNRTRETAQPLADALKMKVIEYGPREMDLAAIIKKHENGAVVIVGHSNTIPGYINRLTGKNEYNDIPEDEFGRLYIVNVENGKVVDVKIEEL</sequence>
<dbReference type="EC" id="5.4.-.-" evidence="2"/>
<dbReference type="EMBL" id="JBBYHR010000001">
    <property type="protein sequence ID" value="MEL1242879.1"/>
    <property type="molecule type" value="Genomic_DNA"/>
</dbReference>
<dbReference type="Gene3D" id="3.40.50.1240">
    <property type="entry name" value="Phosphoglycerate mutase-like"/>
    <property type="match status" value="1"/>
</dbReference>
<comment type="caution">
    <text evidence="2">The sequence shown here is derived from an EMBL/GenBank/DDBJ whole genome shotgun (WGS) entry which is preliminary data.</text>
</comment>
<dbReference type="Proteomes" id="UP001464555">
    <property type="component" value="Unassembled WGS sequence"/>
</dbReference>
<dbReference type="SUPFAM" id="SSF53254">
    <property type="entry name" value="Phosphoglycerate mutase-like"/>
    <property type="match status" value="1"/>
</dbReference>
<dbReference type="CDD" id="cd07067">
    <property type="entry name" value="HP_PGM_like"/>
    <property type="match status" value="1"/>
</dbReference>
<gene>
    <name evidence="2" type="ORF">AAEO56_01285</name>
</gene>
<reference evidence="2 3" key="1">
    <citation type="submission" date="2024-04" db="EMBL/GenBank/DDBJ databases">
        <title>Flavobacterium sp. DGU11 16S ribosomal RNA gene Genome sequencing and assembly.</title>
        <authorList>
            <person name="Park S."/>
        </authorList>
    </citation>
    <scope>NUCLEOTIDE SEQUENCE [LARGE SCALE GENOMIC DNA]</scope>
    <source>
        <strain evidence="2 3">DGU11</strain>
    </source>
</reference>
<protein>
    <submittedName>
        <fullName evidence="2">Phosphoglycerate mutase family protein</fullName>
        <ecNumber evidence="2">5.4.-.-</ecNumber>
    </submittedName>
</protein>
<evidence type="ECO:0000313" key="3">
    <source>
        <dbReference type="Proteomes" id="UP001464555"/>
    </source>
</evidence>
<evidence type="ECO:0000256" key="1">
    <source>
        <dbReference type="SAM" id="SignalP"/>
    </source>
</evidence>
<keyword evidence="3" id="KW-1185">Reference proteome</keyword>
<feature type="signal peptide" evidence="1">
    <location>
        <begin position="1"/>
        <end position="18"/>
    </location>
</feature>
<evidence type="ECO:0000313" key="2">
    <source>
        <dbReference type="EMBL" id="MEL1242879.1"/>
    </source>
</evidence>
<dbReference type="SMART" id="SM00855">
    <property type="entry name" value="PGAM"/>
    <property type="match status" value="1"/>
</dbReference>
<organism evidence="2 3">
    <name type="scientific">Flavobacterium arundinis</name>
    <dbReference type="NCBI Taxonomy" id="3139143"/>
    <lineage>
        <taxon>Bacteria</taxon>
        <taxon>Pseudomonadati</taxon>
        <taxon>Bacteroidota</taxon>
        <taxon>Flavobacteriia</taxon>
        <taxon>Flavobacteriales</taxon>
        <taxon>Flavobacteriaceae</taxon>
        <taxon>Flavobacterium</taxon>
    </lineage>
</organism>
<proteinExistence type="predicted"/>
<dbReference type="InterPro" id="IPR013078">
    <property type="entry name" value="His_Pase_superF_clade-1"/>
</dbReference>
<dbReference type="InterPro" id="IPR029033">
    <property type="entry name" value="His_PPase_superfam"/>
</dbReference>
<dbReference type="Pfam" id="PF00300">
    <property type="entry name" value="His_Phos_1"/>
    <property type="match status" value="1"/>
</dbReference>
<keyword evidence="1" id="KW-0732">Signal</keyword>
<name>A0ABU9HS19_9FLAO</name>
<dbReference type="GO" id="GO:0016853">
    <property type="term" value="F:isomerase activity"/>
    <property type="evidence" value="ECO:0007669"/>
    <property type="project" value="UniProtKB-KW"/>
</dbReference>